<gene>
    <name evidence="1" type="ORF">BCD95_005430</name>
</gene>
<dbReference type="AlphaFoldDB" id="A0AAE5H9V5"/>
<proteinExistence type="predicted"/>
<name>A0AAE5H9V5_CLOBE</name>
<evidence type="ECO:0000313" key="1">
    <source>
        <dbReference type="EMBL" id="NSB17171.1"/>
    </source>
</evidence>
<dbReference type="EMBL" id="JABTDW010000001">
    <property type="protein sequence ID" value="NSB17171.1"/>
    <property type="molecule type" value="Genomic_DNA"/>
</dbReference>
<evidence type="ECO:0000313" key="2">
    <source>
        <dbReference type="Proteomes" id="UP000822184"/>
    </source>
</evidence>
<protein>
    <submittedName>
        <fullName evidence="1">Uncharacterized protein</fullName>
    </submittedName>
</protein>
<dbReference type="Proteomes" id="UP000822184">
    <property type="component" value="Unassembled WGS sequence"/>
</dbReference>
<comment type="caution">
    <text evidence="1">The sequence shown here is derived from an EMBL/GenBank/DDBJ whole genome shotgun (WGS) entry which is preliminary data.</text>
</comment>
<accession>A0AAE5H9V5</accession>
<sequence length="38" mass="4518">MWKCIDSGCYVFNEHGQMYCDSVTPDGWKINDGDWMRE</sequence>
<reference evidence="1" key="1">
    <citation type="submission" date="2020-06" db="EMBL/GenBank/DDBJ databases">
        <title>Genomic insights into acetone-butanol-ethanol (ABE) fermentation by sequencing solventogenic clostridia strains.</title>
        <authorList>
            <person name="Brown S."/>
        </authorList>
    </citation>
    <scope>NUCLEOTIDE SEQUENCE</scope>
    <source>
        <strain evidence="1">DJ123</strain>
    </source>
</reference>
<organism evidence="1 2">
    <name type="scientific">Clostridium beijerinckii</name>
    <name type="common">Clostridium MP</name>
    <dbReference type="NCBI Taxonomy" id="1520"/>
    <lineage>
        <taxon>Bacteria</taxon>
        <taxon>Bacillati</taxon>
        <taxon>Bacillota</taxon>
        <taxon>Clostridia</taxon>
        <taxon>Eubacteriales</taxon>
        <taxon>Clostridiaceae</taxon>
        <taxon>Clostridium</taxon>
    </lineage>
</organism>